<reference evidence="1" key="2">
    <citation type="journal article" date="2022" name="Microbiol. Resour. Announc.">
        <title>Whole-Genome Sequence of Entomortierella parvispora E1425, a Mucoromycotan Fungus Associated with Burkholderiaceae-Related Endosymbiotic Bacteria.</title>
        <authorList>
            <person name="Herlambang A."/>
            <person name="Guo Y."/>
            <person name="Takashima Y."/>
            <person name="Narisawa K."/>
            <person name="Ohta H."/>
            <person name="Nishizawa T."/>
        </authorList>
    </citation>
    <scope>NUCLEOTIDE SEQUENCE</scope>
    <source>
        <strain evidence="1">E1425</strain>
    </source>
</reference>
<dbReference type="Proteomes" id="UP000827284">
    <property type="component" value="Unassembled WGS sequence"/>
</dbReference>
<dbReference type="SUPFAM" id="SSF52047">
    <property type="entry name" value="RNI-like"/>
    <property type="match status" value="1"/>
</dbReference>
<evidence type="ECO:0000313" key="1">
    <source>
        <dbReference type="EMBL" id="GJJ71397.1"/>
    </source>
</evidence>
<protein>
    <submittedName>
        <fullName evidence="1">Uncharacterized protein</fullName>
    </submittedName>
</protein>
<name>A0A9P3H7D1_9FUNG</name>
<dbReference type="EMBL" id="BQFW01000005">
    <property type="protein sequence ID" value="GJJ71397.1"/>
    <property type="molecule type" value="Genomic_DNA"/>
</dbReference>
<organism evidence="1 2">
    <name type="scientific">Entomortierella parvispora</name>
    <dbReference type="NCBI Taxonomy" id="205924"/>
    <lineage>
        <taxon>Eukaryota</taxon>
        <taxon>Fungi</taxon>
        <taxon>Fungi incertae sedis</taxon>
        <taxon>Mucoromycota</taxon>
        <taxon>Mortierellomycotina</taxon>
        <taxon>Mortierellomycetes</taxon>
        <taxon>Mortierellales</taxon>
        <taxon>Mortierellaceae</taxon>
        <taxon>Entomortierella</taxon>
    </lineage>
</organism>
<evidence type="ECO:0000313" key="2">
    <source>
        <dbReference type="Proteomes" id="UP000827284"/>
    </source>
</evidence>
<sequence>MDNASILSSGFMERAICLPEVLTYIFSWLKNERRTIRSLRLVSKEFFAMANQFFRVHLAADYAIEHNCIQEAPTIIGGLTFTFPRIITEEADALNRHLGLEPQNSVVSLAFCSLVARNCVHLEKVKIVLEGPHSDEVSQLLSCLFSQNPQSAAAFRIKSLEIGLGFKFVESVVQDVQDSNLPDSCTGLLPTMDYIPTESPFSGLEELRLIKRFMVQAPALYRILQLKICPEIAAATSFLGPVYWNRAEREARVPKASSTAKPSLSLRIFDIVNSDCSVDDLYALKEQAPMLEEVGAATICNMNESITDEAALALDSTRAPRTLRLKKMTLLTISDRYLKLLLCQLLDLSVLESFVTGFINGRRPSIPTNNNGTAPFTYAALNELFDEMGMISVSERSQERFLQELAITSYDRMLGRVDWLQKLKNTPWLYQLERLSLPLNVDGFLDMFDSSNSMITVSESGMDPVASSTVTTASTCTTTTSITTVTQEEDQDERVVARPQHQPQLPFPACSSLLTFRLSGGDAIQISDKSLERFADYLVRYLPRIKHLVLPTCTLTDFTFLNTIAPQALHPQLGLNRLESLLVRFEFLSLSELHSLPKSEHAMELLQRRDNILAKYPMFRPGEKGYDDYLTVEAELKQERQKMLLEARPIQVHEDRIEQFLAFLDRFQRRKSGRWSMKDDRGDKVPACSGVGSSVDIEGLRQIIVYQTGMPNAYVEKLKARVASQFPRLDFTVSSSAHHPARRLFS</sequence>
<reference evidence="1" key="1">
    <citation type="submission" date="2021-11" db="EMBL/GenBank/DDBJ databases">
        <authorList>
            <person name="Herlambang A."/>
            <person name="Guo Y."/>
            <person name="Takashima Y."/>
            <person name="Nishizawa T."/>
        </authorList>
    </citation>
    <scope>NUCLEOTIDE SEQUENCE</scope>
    <source>
        <strain evidence="1">E1425</strain>
    </source>
</reference>
<proteinExistence type="predicted"/>
<comment type="caution">
    <text evidence="1">The sequence shown here is derived from an EMBL/GenBank/DDBJ whole genome shotgun (WGS) entry which is preliminary data.</text>
</comment>
<keyword evidence="2" id="KW-1185">Reference proteome</keyword>
<dbReference type="AlphaFoldDB" id="A0A9P3H7D1"/>
<gene>
    <name evidence="1" type="ORF">EMPS_03747</name>
</gene>
<accession>A0A9P3H7D1</accession>